<protein>
    <submittedName>
        <fullName evidence="2">Uncharacterized protein</fullName>
    </submittedName>
</protein>
<organism evidence="2 3">
    <name type="scientific">Lactuca sativa</name>
    <name type="common">Garden lettuce</name>
    <dbReference type="NCBI Taxonomy" id="4236"/>
    <lineage>
        <taxon>Eukaryota</taxon>
        <taxon>Viridiplantae</taxon>
        <taxon>Streptophyta</taxon>
        <taxon>Embryophyta</taxon>
        <taxon>Tracheophyta</taxon>
        <taxon>Spermatophyta</taxon>
        <taxon>Magnoliopsida</taxon>
        <taxon>eudicotyledons</taxon>
        <taxon>Gunneridae</taxon>
        <taxon>Pentapetalae</taxon>
        <taxon>asterids</taxon>
        <taxon>campanulids</taxon>
        <taxon>Asterales</taxon>
        <taxon>Asteraceae</taxon>
        <taxon>Cichorioideae</taxon>
        <taxon>Cichorieae</taxon>
        <taxon>Lactucinae</taxon>
        <taxon>Lactuca</taxon>
    </lineage>
</organism>
<sequence>MDALINELQSIARKPPQAVFVTVESPYWRDKDEPNASLMPKKRRWRDPRPGVLIPEIVRQSVCIVKPAPIHENVQSETFASGSSSAPPPPEHDVASIKLAKILSFQDSIPLSRGKGICIGSEQGGFANREVDVRLSELEQENSQKNKHISELQANLGGLTTFYFDLKDKMIGNFGDEFNGKAPETSKRVVVRPAPNSNIDQYLSSGPTTAEERREKQNINVTGGQPQMFIKEVGKRKFADRYDDRSGALAGSDVHLVVKP</sequence>
<proteinExistence type="predicted"/>
<evidence type="ECO:0000313" key="2">
    <source>
        <dbReference type="EMBL" id="KAJ0219187.1"/>
    </source>
</evidence>
<evidence type="ECO:0000256" key="1">
    <source>
        <dbReference type="SAM" id="Coils"/>
    </source>
</evidence>
<dbReference type="Proteomes" id="UP000235145">
    <property type="component" value="Unassembled WGS sequence"/>
</dbReference>
<feature type="coiled-coil region" evidence="1">
    <location>
        <begin position="128"/>
        <end position="155"/>
    </location>
</feature>
<name>A0A9R1W3K9_LACSA</name>
<keyword evidence="1" id="KW-0175">Coiled coil</keyword>
<accession>A0A9R1W3K9</accession>
<dbReference type="AlphaFoldDB" id="A0A9R1W3K9"/>
<comment type="caution">
    <text evidence="2">The sequence shown here is derived from an EMBL/GenBank/DDBJ whole genome shotgun (WGS) entry which is preliminary data.</text>
</comment>
<keyword evidence="3" id="KW-1185">Reference proteome</keyword>
<dbReference type="EMBL" id="NBSK02000003">
    <property type="protein sequence ID" value="KAJ0219187.1"/>
    <property type="molecule type" value="Genomic_DNA"/>
</dbReference>
<gene>
    <name evidence="2" type="ORF">LSAT_V11C300154030</name>
</gene>
<reference evidence="2 3" key="1">
    <citation type="journal article" date="2017" name="Nat. Commun.">
        <title>Genome assembly with in vitro proximity ligation data and whole-genome triplication in lettuce.</title>
        <authorList>
            <person name="Reyes-Chin-Wo S."/>
            <person name="Wang Z."/>
            <person name="Yang X."/>
            <person name="Kozik A."/>
            <person name="Arikit S."/>
            <person name="Song C."/>
            <person name="Xia L."/>
            <person name="Froenicke L."/>
            <person name="Lavelle D.O."/>
            <person name="Truco M.J."/>
            <person name="Xia R."/>
            <person name="Zhu S."/>
            <person name="Xu C."/>
            <person name="Xu H."/>
            <person name="Xu X."/>
            <person name="Cox K."/>
            <person name="Korf I."/>
            <person name="Meyers B.C."/>
            <person name="Michelmore R.W."/>
        </authorList>
    </citation>
    <scope>NUCLEOTIDE SEQUENCE [LARGE SCALE GENOMIC DNA]</scope>
    <source>
        <strain evidence="3">cv. Salinas</strain>
        <tissue evidence="2">Seedlings</tissue>
    </source>
</reference>
<evidence type="ECO:0000313" key="3">
    <source>
        <dbReference type="Proteomes" id="UP000235145"/>
    </source>
</evidence>